<dbReference type="PANTHER" id="PTHR10015">
    <property type="entry name" value="HEAT SHOCK TRANSCRIPTION FACTOR"/>
    <property type="match status" value="1"/>
</dbReference>
<evidence type="ECO:0000256" key="6">
    <source>
        <dbReference type="SAM" id="Phobius"/>
    </source>
</evidence>
<evidence type="ECO:0000259" key="7">
    <source>
        <dbReference type="SMART" id="SM00415"/>
    </source>
</evidence>
<evidence type="ECO:0000256" key="5">
    <source>
        <dbReference type="RuleBase" id="RU004020"/>
    </source>
</evidence>
<evidence type="ECO:0000313" key="9">
    <source>
        <dbReference type="Proteomes" id="UP001142055"/>
    </source>
</evidence>
<evidence type="ECO:0000256" key="2">
    <source>
        <dbReference type="ARBA" id="ARBA00006403"/>
    </source>
</evidence>
<evidence type="ECO:0000256" key="1">
    <source>
        <dbReference type="ARBA" id="ARBA00004123"/>
    </source>
</evidence>
<keyword evidence="6" id="KW-0812">Transmembrane</keyword>
<keyword evidence="3" id="KW-0238">DNA-binding</keyword>
<keyword evidence="9" id="KW-1185">Reference proteome</keyword>
<dbReference type="PANTHER" id="PTHR10015:SF465">
    <property type="entry name" value="HSF-TYPE DNA-BINDING DOMAIN-CONTAINING PROTEIN"/>
    <property type="match status" value="1"/>
</dbReference>
<evidence type="ECO:0000256" key="4">
    <source>
        <dbReference type="ARBA" id="ARBA00023242"/>
    </source>
</evidence>
<keyword evidence="4" id="KW-0539">Nucleus</keyword>
<dbReference type="Pfam" id="PF00447">
    <property type="entry name" value="HSF_DNA-bind"/>
    <property type="match status" value="1"/>
</dbReference>
<dbReference type="EMBL" id="JAPWDV010000001">
    <property type="protein sequence ID" value="KAJ6224423.1"/>
    <property type="molecule type" value="Genomic_DNA"/>
</dbReference>
<keyword evidence="6" id="KW-0472">Membrane</keyword>
<protein>
    <recommendedName>
        <fullName evidence="7">HSF-type DNA-binding domain-containing protein</fullName>
    </recommendedName>
</protein>
<dbReference type="GO" id="GO:0043565">
    <property type="term" value="F:sequence-specific DNA binding"/>
    <property type="evidence" value="ECO:0007669"/>
    <property type="project" value="InterPro"/>
</dbReference>
<comment type="subcellular location">
    <subcellularLocation>
        <location evidence="1">Nucleus</location>
    </subcellularLocation>
</comment>
<dbReference type="InterPro" id="IPR036388">
    <property type="entry name" value="WH-like_DNA-bd_sf"/>
</dbReference>
<dbReference type="AlphaFoldDB" id="A0A9Q0RQE1"/>
<dbReference type="Gene3D" id="1.10.10.10">
    <property type="entry name" value="Winged helix-like DNA-binding domain superfamily/Winged helix DNA-binding domain"/>
    <property type="match status" value="1"/>
</dbReference>
<organism evidence="8 9">
    <name type="scientific">Blomia tropicalis</name>
    <name type="common">Mite</name>
    <dbReference type="NCBI Taxonomy" id="40697"/>
    <lineage>
        <taxon>Eukaryota</taxon>
        <taxon>Metazoa</taxon>
        <taxon>Ecdysozoa</taxon>
        <taxon>Arthropoda</taxon>
        <taxon>Chelicerata</taxon>
        <taxon>Arachnida</taxon>
        <taxon>Acari</taxon>
        <taxon>Acariformes</taxon>
        <taxon>Sarcoptiformes</taxon>
        <taxon>Astigmata</taxon>
        <taxon>Glycyphagoidea</taxon>
        <taxon>Echimyopodidae</taxon>
        <taxon>Blomia</taxon>
    </lineage>
</organism>
<name>A0A9Q0RQE1_BLOTA</name>
<evidence type="ECO:0000256" key="3">
    <source>
        <dbReference type="ARBA" id="ARBA00023125"/>
    </source>
</evidence>
<feature type="transmembrane region" description="Helical" evidence="6">
    <location>
        <begin position="84"/>
        <end position="104"/>
    </location>
</feature>
<dbReference type="GO" id="GO:0003700">
    <property type="term" value="F:DNA-binding transcription factor activity"/>
    <property type="evidence" value="ECO:0007669"/>
    <property type="project" value="InterPro"/>
</dbReference>
<accession>A0A9Q0RQE1</accession>
<feature type="domain" description="HSF-type DNA-binding" evidence="7">
    <location>
        <begin position="604"/>
        <end position="720"/>
    </location>
</feature>
<reference evidence="8" key="1">
    <citation type="submission" date="2022-12" db="EMBL/GenBank/DDBJ databases">
        <title>Genome assemblies of Blomia tropicalis.</title>
        <authorList>
            <person name="Cui Y."/>
        </authorList>
    </citation>
    <scope>NUCLEOTIDE SEQUENCE</scope>
    <source>
        <tissue evidence="8">Adult mites</tissue>
    </source>
</reference>
<proteinExistence type="inferred from homology"/>
<gene>
    <name evidence="8" type="ORF">RDWZM_002968</name>
</gene>
<dbReference type="InterPro" id="IPR036390">
    <property type="entry name" value="WH_DNA-bd_sf"/>
</dbReference>
<comment type="caution">
    <text evidence="8">The sequence shown here is derived from an EMBL/GenBank/DDBJ whole genome shotgun (WGS) entry which is preliminary data.</text>
</comment>
<evidence type="ECO:0000313" key="8">
    <source>
        <dbReference type="EMBL" id="KAJ6224423.1"/>
    </source>
</evidence>
<dbReference type="SMART" id="SM00415">
    <property type="entry name" value="HSF"/>
    <property type="match status" value="1"/>
</dbReference>
<dbReference type="SUPFAM" id="SSF46785">
    <property type="entry name" value="Winged helix' DNA-binding domain"/>
    <property type="match status" value="1"/>
</dbReference>
<keyword evidence="6" id="KW-1133">Transmembrane helix</keyword>
<dbReference type="InterPro" id="IPR000232">
    <property type="entry name" value="HSF_DNA-bd"/>
</dbReference>
<dbReference type="GO" id="GO:0005634">
    <property type="term" value="C:nucleus"/>
    <property type="evidence" value="ECO:0007669"/>
    <property type="project" value="UniProtKB-SubCell"/>
</dbReference>
<sequence length="829" mass="95455">MGAAFQVVNLGAQFLNSMKDFFNPLWKYPQWNSLMKDKSFRKKFGQYVIEKNKISIKKKIDEEEERKNENIDIWTRTKHMLLQYWYVWMLAAIMVSVGIVSVGIQTRQQRQIEENENLMQRQPFRLIRINKSPTDNEKPNLTGRKKIVTQFEPVLNSLFVCSSFAMFKPEHSSNSNDDDSKVEIELDCNETVRKCDTIVEDDFIQIEPFVEEEHETVENKTENIVAEEDDNTKIVKLVESDNGRYIKKDEYSVCVALLGMKDSSNVPSHESETNNECESSIQTISLPTLNNEVGYEFTDFFPGLAKFVPVDQTLLKNENIDECYQNVILDHNYDKSSWNIERYFTNTSSNLQKTDKENIHSNERGDVNIDVDCVDIDDKFKTESQTIDSISMNNVDQPISMNDSEPITTTDLDQHKANQLAMMNFVNSLPYPNDGTAAYNSGYYQPEYDSRYYAPVNYGQVYHYDYHNFGNNKPMDHHGTSMNVCSIGGDNGASLQNGAIIAIDSSENNGSTSSYLYSGYDGETVNTPTIINHQHDGTVMIDQSMAINEHESMEMESYHQHHHHHNIHQQENTFSSYDGEDEMMMGKENMLTNEEMQKINSKYTHQRFPIKLWNLATDHEFKPINWSNDGQSLIIDEFALDPCLGFFFRSKKFSSFLRQLHLYGFRKVTRARSHRSATNTSMVNGVRMNEEKARTDLISEYQCQHFQRDRFDLVKLVRRFYGQAAQSNVMDQQSSSSCSGSPLLLTGQTAMFSSSQSSTMDIVNKSPSEGNMVNFGCDKPPQPQHIILGEIQNMEQHGCQIYSHYYDSCGVVDDYQQQQQQQTATEINF</sequence>
<dbReference type="Proteomes" id="UP001142055">
    <property type="component" value="Chromosome 1"/>
</dbReference>
<comment type="similarity">
    <text evidence="2 5">Belongs to the HSF family.</text>
</comment>